<gene>
    <name evidence="1" type="ORF">S06H3_61914</name>
</gene>
<name>X1QZY3_9ZZZZ</name>
<proteinExistence type="predicted"/>
<sequence length="123" mass="13650">MKIVGYLEGTDSLFLTYLVANGYGTLPLGNGIDNYGKFIKLLTRSDGISLVVAYLHKIMTFPSYPISHRDILYSCKSLGIPVIVVVPKNEHRKAEKILEDVINDVILVDPEDLLKESLEILSG</sequence>
<evidence type="ECO:0000313" key="1">
    <source>
        <dbReference type="EMBL" id="GAI56410.1"/>
    </source>
</evidence>
<reference evidence="1" key="1">
    <citation type="journal article" date="2014" name="Front. Microbiol.">
        <title>High frequency of phylogenetically diverse reductive dehalogenase-homologous genes in deep subseafloor sedimentary metagenomes.</title>
        <authorList>
            <person name="Kawai M."/>
            <person name="Futagami T."/>
            <person name="Toyoda A."/>
            <person name="Takaki Y."/>
            <person name="Nishi S."/>
            <person name="Hori S."/>
            <person name="Arai W."/>
            <person name="Tsubouchi T."/>
            <person name="Morono Y."/>
            <person name="Uchiyama I."/>
            <person name="Ito T."/>
            <person name="Fujiyama A."/>
            <person name="Inagaki F."/>
            <person name="Takami H."/>
        </authorList>
    </citation>
    <scope>NUCLEOTIDE SEQUENCE</scope>
    <source>
        <strain evidence="1">Expedition CK06-06</strain>
    </source>
</reference>
<dbReference type="EMBL" id="BARV01040696">
    <property type="protein sequence ID" value="GAI56410.1"/>
    <property type="molecule type" value="Genomic_DNA"/>
</dbReference>
<comment type="caution">
    <text evidence="1">The sequence shown here is derived from an EMBL/GenBank/DDBJ whole genome shotgun (WGS) entry which is preliminary data.</text>
</comment>
<dbReference type="AlphaFoldDB" id="X1QZY3"/>
<evidence type="ECO:0008006" key="2">
    <source>
        <dbReference type="Google" id="ProtNLM"/>
    </source>
</evidence>
<organism evidence="1">
    <name type="scientific">marine sediment metagenome</name>
    <dbReference type="NCBI Taxonomy" id="412755"/>
    <lineage>
        <taxon>unclassified sequences</taxon>
        <taxon>metagenomes</taxon>
        <taxon>ecological metagenomes</taxon>
    </lineage>
</organism>
<accession>X1QZY3</accession>
<protein>
    <recommendedName>
        <fullName evidence="2">DRTGG domain-containing protein</fullName>
    </recommendedName>
</protein>